<dbReference type="Gene3D" id="3.30.420.40">
    <property type="match status" value="1"/>
</dbReference>
<dbReference type="SUPFAM" id="SSF53067">
    <property type="entry name" value="Actin-like ATPase domain"/>
    <property type="match status" value="1"/>
</dbReference>
<evidence type="ECO:0000259" key="4">
    <source>
        <dbReference type="Pfam" id="PF00370"/>
    </source>
</evidence>
<evidence type="ECO:0000256" key="1">
    <source>
        <dbReference type="ARBA" id="ARBA00009156"/>
    </source>
</evidence>
<organism evidence="5">
    <name type="scientific">Boseongicola sp. SB0664_bin_43</name>
    <dbReference type="NCBI Taxonomy" id="2604844"/>
    <lineage>
        <taxon>Bacteria</taxon>
        <taxon>Pseudomonadati</taxon>
        <taxon>Pseudomonadota</taxon>
        <taxon>Alphaproteobacteria</taxon>
        <taxon>Rhodobacterales</taxon>
        <taxon>Paracoccaceae</taxon>
        <taxon>Boseongicola</taxon>
    </lineage>
</organism>
<dbReference type="EMBL" id="VXRY01000143">
    <property type="protein sequence ID" value="MXY33198.1"/>
    <property type="molecule type" value="Genomic_DNA"/>
</dbReference>
<keyword evidence="2" id="KW-0808">Transferase</keyword>
<protein>
    <submittedName>
        <fullName evidence="5">Xylulokinase</fullName>
    </submittedName>
</protein>
<feature type="domain" description="Carbohydrate kinase FGGY N-terminal" evidence="4">
    <location>
        <begin position="7"/>
        <end position="185"/>
    </location>
</feature>
<reference evidence="5" key="1">
    <citation type="submission" date="2019-09" db="EMBL/GenBank/DDBJ databases">
        <title>Characterisation of the sponge microbiome using genome-centric metagenomics.</title>
        <authorList>
            <person name="Engelberts J.P."/>
            <person name="Robbins S.J."/>
            <person name="De Goeij J.M."/>
            <person name="Aranda M."/>
            <person name="Bell S.C."/>
            <person name="Webster N.S."/>
        </authorList>
    </citation>
    <scope>NUCLEOTIDE SEQUENCE</scope>
    <source>
        <strain evidence="5">SB0664_bin_43</strain>
    </source>
</reference>
<accession>A0A6B0XXB6</accession>
<feature type="non-terminal residue" evidence="5">
    <location>
        <position position="185"/>
    </location>
</feature>
<sequence length="185" mass="20265">MKAAGHWLGIDLGTSGVKMLLMNAVQEAVALRQAKLDVSRPRPGRSEQDPRWWWEAVKSALDELAGAHGEEMAQVRGIGLSGQMHGATLLDANDRVLRPCILWNDGRSEAECAALDARADFAGIGGNLVMPGFTAPKIEWVRTHEPDIFERVAKVLLPKDWLRLCLAGEHLSDMSDSAGTLWMDV</sequence>
<dbReference type="InterPro" id="IPR050406">
    <property type="entry name" value="FGGY_Carb_Kinase"/>
</dbReference>
<dbReference type="PANTHER" id="PTHR43095:SF6">
    <property type="entry name" value="XYLULOSE KINASE"/>
    <property type="match status" value="1"/>
</dbReference>
<dbReference type="InterPro" id="IPR043129">
    <property type="entry name" value="ATPase_NBD"/>
</dbReference>
<gene>
    <name evidence="5" type="ORF">F4Y60_03730</name>
</gene>
<evidence type="ECO:0000256" key="2">
    <source>
        <dbReference type="ARBA" id="ARBA00022679"/>
    </source>
</evidence>
<dbReference type="Pfam" id="PF00370">
    <property type="entry name" value="FGGY_N"/>
    <property type="match status" value="1"/>
</dbReference>
<keyword evidence="3 5" id="KW-0418">Kinase</keyword>
<name>A0A6B0XXB6_9RHOB</name>
<dbReference type="InterPro" id="IPR018484">
    <property type="entry name" value="FGGY_N"/>
</dbReference>
<dbReference type="InterPro" id="IPR018483">
    <property type="entry name" value="Carb_kinase_FGGY_CS"/>
</dbReference>
<dbReference type="GO" id="GO:0005975">
    <property type="term" value="P:carbohydrate metabolic process"/>
    <property type="evidence" value="ECO:0007669"/>
    <property type="project" value="InterPro"/>
</dbReference>
<dbReference type="PROSITE" id="PS00933">
    <property type="entry name" value="FGGY_KINASES_1"/>
    <property type="match status" value="1"/>
</dbReference>
<proteinExistence type="inferred from homology"/>
<evidence type="ECO:0000313" key="5">
    <source>
        <dbReference type="EMBL" id="MXY33198.1"/>
    </source>
</evidence>
<dbReference type="PANTHER" id="PTHR43095">
    <property type="entry name" value="SUGAR KINASE"/>
    <property type="match status" value="1"/>
</dbReference>
<evidence type="ECO:0000256" key="3">
    <source>
        <dbReference type="ARBA" id="ARBA00022777"/>
    </source>
</evidence>
<dbReference type="GO" id="GO:0016773">
    <property type="term" value="F:phosphotransferase activity, alcohol group as acceptor"/>
    <property type="evidence" value="ECO:0007669"/>
    <property type="project" value="InterPro"/>
</dbReference>
<dbReference type="GO" id="GO:0016301">
    <property type="term" value="F:kinase activity"/>
    <property type="evidence" value="ECO:0007669"/>
    <property type="project" value="UniProtKB-KW"/>
</dbReference>
<dbReference type="AlphaFoldDB" id="A0A6B0XXB6"/>
<comment type="similarity">
    <text evidence="1">Belongs to the FGGY kinase family.</text>
</comment>
<comment type="caution">
    <text evidence="5">The sequence shown here is derived from an EMBL/GenBank/DDBJ whole genome shotgun (WGS) entry which is preliminary data.</text>
</comment>